<comment type="caution">
    <text evidence="2">The sequence shown here is derived from an EMBL/GenBank/DDBJ whole genome shotgun (WGS) entry which is preliminary data.</text>
</comment>
<dbReference type="AlphaFoldDB" id="A0A2T5IB15"/>
<organism evidence="2 3">
    <name type="scientific">Nitrosospira multiformis</name>
    <dbReference type="NCBI Taxonomy" id="1231"/>
    <lineage>
        <taxon>Bacteria</taxon>
        <taxon>Pseudomonadati</taxon>
        <taxon>Pseudomonadota</taxon>
        <taxon>Betaproteobacteria</taxon>
        <taxon>Nitrosomonadales</taxon>
        <taxon>Nitrosomonadaceae</taxon>
        <taxon>Nitrosospira</taxon>
    </lineage>
</organism>
<sequence>MKHSVEQNSQRPTLERLRGKPGAFGLYQRKNNQLRNVTAASAHNLHTFYR</sequence>
<dbReference type="EMBL" id="QAOK01000012">
    <property type="protein sequence ID" value="PTQ81019.1"/>
    <property type="molecule type" value="Genomic_DNA"/>
</dbReference>
<evidence type="ECO:0000256" key="1">
    <source>
        <dbReference type="SAM" id="MobiDB-lite"/>
    </source>
</evidence>
<evidence type="ECO:0000313" key="2">
    <source>
        <dbReference type="EMBL" id="PTQ81019.1"/>
    </source>
</evidence>
<protein>
    <submittedName>
        <fullName evidence="2">Uncharacterized protein</fullName>
    </submittedName>
</protein>
<evidence type="ECO:0000313" key="3">
    <source>
        <dbReference type="Proteomes" id="UP000244152"/>
    </source>
</evidence>
<gene>
    <name evidence="2" type="ORF">C8R21_11264</name>
</gene>
<reference evidence="2 3" key="1">
    <citation type="submission" date="2018-04" db="EMBL/GenBank/DDBJ databases">
        <title>Active sludge and wastewater microbial communities from Klosterneuburg, Austria.</title>
        <authorList>
            <person name="Wagner M."/>
        </authorList>
    </citation>
    <scope>NUCLEOTIDE SEQUENCE [LARGE SCALE GENOMIC DNA]</scope>
    <source>
        <strain evidence="2 3">Nl12</strain>
    </source>
</reference>
<dbReference type="Proteomes" id="UP000244152">
    <property type="component" value="Unassembled WGS sequence"/>
</dbReference>
<accession>A0A2T5IB15</accession>
<proteinExistence type="predicted"/>
<feature type="compositionally biased region" description="Polar residues" evidence="1">
    <location>
        <begin position="1"/>
        <end position="12"/>
    </location>
</feature>
<name>A0A2T5IB15_9PROT</name>
<feature type="region of interest" description="Disordered" evidence="1">
    <location>
        <begin position="1"/>
        <end position="22"/>
    </location>
</feature>